<gene>
    <name evidence="2" type="ORF">SAMN04487910_2489</name>
</gene>
<feature type="transmembrane region" description="Helical" evidence="1">
    <location>
        <begin position="145"/>
        <end position="168"/>
    </location>
</feature>
<keyword evidence="1" id="KW-0472">Membrane</keyword>
<feature type="transmembrane region" description="Helical" evidence="1">
    <location>
        <begin position="12"/>
        <end position="34"/>
    </location>
</feature>
<dbReference type="RefSeq" id="WP_091408819.1">
    <property type="nucleotide sequence ID" value="NZ_FOAB01000004.1"/>
</dbReference>
<protein>
    <recommendedName>
        <fullName evidence="4">DUF4199 domain-containing protein</fullName>
    </recommendedName>
</protein>
<dbReference type="AlphaFoldDB" id="A0A1H7QA35"/>
<keyword evidence="3" id="KW-1185">Reference proteome</keyword>
<dbReference type="Proteomes" id="UP000198521">
    <property type="component" value="Unassembled WGS sequence"/>
</dbReference>
<feature type="transmembrane region" description="Helical" evidence="1">
    <location>
        <begin position="69"/>
        <end position="90"/>
    </location>
</feature>
<evidence type="ECO:0000313" key="3">
    <source>
        <dbReference type="Proteomes" id="UP000198521"/>
    </source>
</evidence>
<dbReference type="InterPro" id="IPR025250">
    <property type="entry name" value="DUF4199"/>
</dbReference>
<name>A0A1H7QA35_AQUAM</name>
<sequence length="176" mass="19798">MKSKSIPIKKYILKYGVIFGIISVIFSLTTYLRGNYTNQGLFHLILLSFITIGSIMTGLLVFKSKNNNFISLLEALKIGVGISILGGILLTSWEVLLIHYIDPEIITQLEDAQIKKVAESSANFTQEEIEKKIKMTQRNTSAMSWILLGFIEDLIVGFLISLVSGLIIRKKRDPFK</sequence>
<feature type="transmembrane region" description="Helical" evidence="1">
    <location>
        <begin position="40"/>
        <end position="62"/>
    </location>
</feature>
<proteinExistence type="predicted"/>
<dbReference type="OrthoDB" id="1122768at2"/>
<evidence type="ECO:0008006" key="4">
    <source>
        <dbReference type="Google" id="ProtNLM"/>
    </source>
</evidence>
<evidence type="ECO:0000313" key="2">
    <source>
        <dbReference type="EMBL" id="SEL44970.1"/>
    </source>
</evidence>
<dbReference type="Pfam" id="PF13858">
    <property type="entry name" value="DUF4199"/>
    <property type="match status" value="1"/>
</dbReference>
<keyword evidence="1" id="KW-1133">Transmembrane helix</keyword>
<evidence type="ECO:0000256" key="1">
    <source>
        <dbReference type="SAM" id="Phobius"/>
    </source>
</evidence>
<reference evidence="2 3" key="1">
    <citation type="submission" date="2016-10" db="EMBL/GenBank/DDBJ databases">
        <authorList>
            <person name="de Groot N.N."/>
        </authorList>
    </citation>
    <scope>NUCLEOTIDE SEQUENCE [LARGE SCALE GENOMIC DNA]</scope>
    <source>
        <strain evidence="2 3">DSM 25232</strain>
    </source>
</reference>
<accession>A0A1H7QA35</accession>
<dbReference type="STRING" id="1038014.SAMN04487910_2489"/>
<keyword evidence="1" id="KW-0812">Transmembrane</keyword>
<organism evidence="2 3">
    <name type="scientific">Aquimarina amphilecti</name>
    <dbReference type="NCBI Taxonomy" id="1038014"/>
    <lineage>
        <taxon>Bacteria</taxon>
        <taxon>Pseudomonadati</taxon>
        <taxon>Bacteroidota</taxon>
        <taxon>Flavobacteriia</taxon>
        <taxon>Flavobacteriales</taxon>
        <taxon>Flavobacteriaceae</taxon>
        <taxon>Aquimarina</taxon>
    </lineage>
</organism>
<dbReference type="EMBL" id="FOAB01000004">
    <property type="protein sequence ID" value="SEL44970.1"/>
    <property type="molecule type" value="Genomic_DNA"/>
</dbReference>